<name>A0A024SF52_HYPJR</name>
<evidence type="ECO:0000256" key="1">
    <source>
        <dbReference type="SAM" id="MobiDB-lite"/>
    </source>
</evidence>
<dbReference type="EMBL" id="KI911142">
    <property type="protein sequence ID" value="ETS03718.1"/>
    <property type="molecule type" value="Genomic_DNA"/>
</dbReference>
<dbReference type="HOGENOM" id="CLU_045715_0_0_1"/>
<dbReference type="Proteomes" id="UP000024376">
    <property type="component" value="Unassembled WGS sequence"/>
</dbReference>
<keyword evidence="2" id="KW-0812">Transmembrane</keyword>
<gene>
    <name evidence="3" type="ORF">M419DRAFT_74326</name>
</gene>
<feature type="region of interest" description="Disordered" evidence="1">
    <location>
        <begin position="1"/>
        <end position="37"/>
    </location>
</feature>
<feature type="transmembrane region" description="Helical" evidence="2">
    <location>
        <begin position="351"/>
        <end position="371"/>
    </location>
</feature>
<protein>
    <submittedName>
        <fullName evidence="3">Uncharacterized protein</fullName>
    </submittedName>
</protein>
<feature type="transmembrane region" description="Helical" evidence="2">
    <location>
        <begin position="320"/>
        <end position="339"/>
    </location>
</feature>
<accession>A0A024SF52</accession>
<evidence type="ECO:0000313" key="3">
    <source>
        <dbReference type="EMBL" id="ETS03718.1"/>
    </source>
</evidence>
<sequence>MPWGSNQCSDDDEPESSQDTVTPSPRTRDESPAVDADDRLSALQSPIRATRRLQRDLPHSSLLSWFRRGFRPRPRLRPGHRRIEWTCDCGVDLYGDFSQEEPSDLDALEASLRSPARQNTSPENESPDAEVIGGTPSNSLQSNLSLWTAGTAASLTLTVASSVELHSRFLALCVNTGGMYKKLAELDTTRIKSDSEAFSLMKQAYLEHRGLRSRLSLLIKPVTVEFVRFTLWNLRHGYVSITDRPNSMPPKTAIDYDFIPQPMPPQVFIHYLLHGDGDLSPNRHTWLPRLPQRLNGKVLHCGEAAEGWGIHVVEGPNRVAIFWVIILTALAGVLMSALWSSIRGDIQGGMGLGALIVALPSVLMTAFLFRLEAI</sequence>
<feature type="region of interest" description="Disordered" evidence="1">
    <location>
        <begin position="113"/>
        <end position="135"/>
    </location>
</feature>
<organism evidence="3 4">
    <name type="scientific">Hypocrea jecorina (strain ATCC 56765 / BCRC 32924 / NRRL 11460 / Rut C-30)</name>
    <name type="common">Trichoderma reesei</name>
    <dbReference type="NCBI Taxonomy" id="1344414"/>
    <lineage>
        <taxon>Eukaryota</taxon>
        <taxon>Fungi</taxon>
        <taxon>Dikarya</taxon>
        <taxon>Ascomycota</taxon>
        <taxon>Pezizomycotina</taxon>
        <taxon>Sordariomycetes</taxon>
        <taxon>Hypocreomycetidae</taxon>
        <taxon>Hypocreales</taxon>
        <taxon>Hypocreaceae</taxon>
        <taxon>Trichoderma</taxon>
    </lineage>
</organism>
<keyword evidence="2" id="KW-1133">Transmembrane helix</keyword>
<reference evidence="4" key="1">
    <citation type="journal article" date="2013" name="Ind. Biotechnol.">
        <title>Comparative genomics analysis of Trichoderma reesei strains.</title>
        <authorList>
            <person name="Koike H."/>
            <person name="Aerts A."/>
            <person name="LaButti K."/>
            <person name="Grigoriev I.V."/>
            <person name="Baker S.E."/>
        </authorList>
    </citation>
    <scope>NUCLEOTIDE SEQUENCE [LARGE SCALE GENOMIC DNA]</scope>
    <source>
        <strain evidence="4">ATCC 56765 / BCRC 32924 / NRRL 11460 / Rut C-30</strain>
    </source>
</reference>
<evidence type="ECO:0000313" key="4">
    <source>
        <dbReference type="Proteomes" id="UP000024376"/>
    </source>
</evidence>
<dbReference type="AlphaFoldDB" id="A0A024SF52"/>
<evidence type="ECO:0000256" key="2">
    <source>
        <dbReference type="SAM" id="Phobius"/>
    </source>
</evidence>
<feature type="compositionally biased region" description="Basic and acidic residues" evidence="1">
    <location>
        <begin position="26"/>
        <end position="37"/>
    </location>
</feature>
<dbReference type="KEGG" id="trr:M419DRAFT_74326"/>
<proteinExistence type="predicted"/>
<dbReference type="OrthoDB" id="409136at2759"/>
<keyword evidence="2" id="KW-0472">Membrane</keyword>